<feature type="non-terminal residue" evidence="2">
    <location>
        <position position="1"/>
    </location>
</feature>
<feature type="compositionally biased region" description="Polar residues" evidence="1">
    <location>
        <begin position="74"/>
        <end position="96"/>
    </location>
</feature>
<proteinExistence type="predicted"/>
<keyword evidence="3" id="KW-1185">Reference proteome</keyword>
<feature type="region of interest" description="Disordered" evidence="1">
    <location>
        <begin position="1"/>
        <end position="96"/>
    </location>
</feature>
<evidence type="ECO:0000256" key="1">
    <source>
        <dbReference type="SAM" id="MobiDB-lite"/>
    </source>
</evidence>
<feature type="compositionally biased region" description="Low complexity" evidence="1">
    <location>
        <begin position="15"/>
        <end position="24"/>
    </location>
</feature>
<reference evidence="2" key="1">
    <citation type="submission" date="2020-04" db="EMBL/GenBank/DDBJ databases">
        <authorList>
            <person name="Alioto T."/>
            <person name="Alioto T."/>
            <person name="Gomez Garrido J."/>
        </authorList>
    </citation>
    <scope>NUCLEOTIDE SEQUENCE</scope>
    <source>
        <strain evidence="2">A484AB</strain>
    </source>
</reference>
<protein>
    <submittedName>
        <fullName evidence="2">Uncharacterized protein</fullName>
    </submittedName>
</protein>
<dbReference type="AlphaFoldDB" id="A0A7D9IY80"/>
<sequence>MEDDDVGSEFGSVISLQSLDDSSQYQEKPKRVKKSKGRDHSPYLSQSLGGQSTKSGPRRTGHEAWSTAIRNGFTGLSSENSRANWMASPQIQRKSK</sequence>
<feature type="compositionally biased region" description="Polar residues" evidence="1">
    <location>
        <begin position="43"/>
        <end position="55"/>
    </location>
</feature>
<name>A0A7D9IY80_PARCT</name>
<organism evidence="2 3">
    <name type="scientific">Paramuricea clavata</name>
    <name type="common">Red gorgonian</name>
    <name type="synonym">Violescent sea-whip</name>
    <dbReference type="NCBI Taxonomy" id="317549"/>
    <lineage>
        <taxon>Eukaryota</taxon>
        <taxon>Metazoa</taxon>
        <taxon>Cnidaria</taxon>
        <taxon>Anthozoa</taxon>
        <taxon>Octocorallia</taxon>
        <taxon>Malacalcyonacea</taxon>
        <taxon>Plexauridae</taxon>
        <taxon>Paramuricea</taxon>
    </lineage>
</organism>
<accession>A0A7D9IY80</accession>
<gene>
    <name evidence="2" type="ORF">PACLA_8A070269</name>
</gene>
<comment type="caution">
    <text evidence="2">The sequence shown here is derived from an EMBL/GenBank/DDBJ whole genome shotgun (WGS) entry which is preliminary data.</text>
</comment>
<evidence type="ECO:0000313" key="2">
    <source>
        <dbReference type="EMBL" id="CAB4019192.1"/>
    </source>
</evidence>
<dbReference type="EMBL" id="CACRXK020010339">
    <property type="protein sequence ID" value="CAB4019192.1"/>
    <property type="molecule type" value="Genomic_DNA"/>
</dbReference>
<evidence type="ECO:0000313" key="3">
    <source>
        <dbReference type="Proteomes" id="UP001152795"/>
    </source>
</evidence>
<dbReference type="Proteomes" id="UP001152795">
    <property type="component" value="Unassembled WGS sequence"/>
</dbReference>